<name>A0A7W6LWH3_9SPHN</name>
<organism evidence="19 20">
    <name type="scientific">Sphingobium scionense</name>
    <dbReference type="NCBI Taxonomy" id="1404341"/>
    <lineage>
        <taxon>Bacteria</taxon>
        <taxon>Pseudomonadati</taxon>
        <taxon>Pseudomonadota</taxon>
        <taxon>Alphaproteobacteria</taxon>
        <taxon>Sphingomonadales</taxon>
        <taxon>Sphingomonadaceae</taxon>
        <taxon>Sphingobium</taxon>
    </lineage>
</organism>
<evidence type="ECO:0000256" key="9">
    <source>
        <dbReference type="ARBA" id="ARBA00022737"/>
    </source>
</evidence>
<dbReference type="GO" id="GO:0004673">
    <property type="term" value="F:protein histidine kinase activity"/>
    <property type="evidence" value="ECO:0007669"/>
    <property type="project" value="UniProtKB-EC"/>
</dbReference>
<evidence type="ECO:0000256" key="10">
    <source>
        <dbReference type="ARBA" id="ARBA00022741"/>
    </source>
</evidence>
<dbReference type="SMART" id="SM00086">
    <property type="entry name" value="PAC"/>
    <property type="match status" value="1"/>
</dbReference>
<feature type="region of interest" description="Disordered" evidence="16">
    <location>
        <begin position="1"/>
        <end position="27"/>
    </location>
</feature>
<dbReference type="EMBL" id="JACIEU010000024">
    <property type="protein sequence ID" value="MBB4150731.1"/>
    <property type="molecule type" value="Genomic_DNA"/>
</dbReference>
<dbReference type="PANTHER" id="PTHR41523">
    <property type="entry name" value="TWO-COMPONENT SYSTEM SENSOR PROTEIN"/>
    <property type="match status" value="1"/>
</dbReference>
<keyword evidence="4" id="KW-0597">Phosphoprotein</keyword>
<evidence type="ECO:0000256" key="8">
    <source>
        <dbReference type="ARBA" id="ARBA00022679"/>
    </source>
</evidence>
<dbReference type="GO" id="GO:0009881">
    <property type="term" value="F:photoreceptor activity"/>
    <property type="evidence" value="ECO:0007669"/>
    <property type="project" value="UniProtKB-KW"/>
</dbReference>
<keyword evidence="7" id="KW-0288">FMN</keyword>
<keyword evidence="8" id="KW-0808">Transferase</keyword>
<keyword evidence="11" id="KW-0418">Kinase</keyword>
<dbReference type="RefSeq" id="WP_185703831.1">
    <property type="nucleotide sequence ID" value="NZ_JACIEU010000024.1"/>
</dbReference>
<keyword evidence="5" id="KW-0716">Sensory transduction</keyword>
<evidence type="ECO:0000313" key="19">
    <source>
        <dbReference type="EMBL" id="MBB4150731.1"/>
    </source>
</evidence>
<dbReference type="InterPro" id="IPR035965">
    <property type="entry name" value="PAS-like_dom_sf"/>
</dbReference>
<evidence type="ECO:0000256" key="16">
    <source>
        <dbReference type="SAM" id="MobiDB-lite"/>
    </source>
</evidence>
<dbReference type="NCBIfam" id="TIGR00229">
    <property type="entry name" value="sensory_box"/>
    <property type="match status" value="1"/>
</dbReference>
<protein>
    <recommendedName>
        <fullName evidence="2">histidine kinase</fullName>
        <ecNumber evidence="2">2.7.13.3</ecNumber>
    </recommendedName>
</protein>
<evidence type="ECO:0000313" key="20">
    <source>
        <dbReference type="Proteomes" id="UP000590524"/>
    </source>
</evidence>
<keyword evidence="3" id="KW-0600">Photoreceptor protein</keyword>
<feature type="domain" description="PAC" evidence="18">
    <location>
        <begin position="104"/>
        <end position="156"/>
    </location>
</feature>
<evidence type="ECO:0000256" key="12">
    <source>
        <dbReference type="ARBA" id="ARBA00022840"/>
    </source>
</evidence>
<keyword evidence="12" id="KW-0067">ATP-binding</keyword>
<evidence type="ECO:0000256" key="1">
    <source>
        <dbReference type="ARBA" id="ARBA00000085"/>
    </source>
</evidence>
<dbReference type="InterPro" id="IPR036890">
    <property type="entry name" value="HATPase_C_sf"/>
</dbReference>
<dbReference type="Gene3D" id="3.30.565.10">
    <property type="entry name" value="Histidine kinase-like ATPase, C-terminal domain"/>
    <property type="match status" value="1"/>
</dbReference>
<evidence type="ECO:0000256" key="4">
    <source>
        <dbReference type="ARBA" id="ARBA00022553"/>
    </source>
</evidence>
<dbReference type="Pfam" id="PF07536">
    <property type="entry name" value="HWE_HK"/>
    <property type="match status" value="1"/>
</dbReference>
<comment type="caution">
    <text evidence="19">The sequence shown here is derived from an EMBL/GenBank/DDBJ whole genome shotgun (WGS) entry which is preliminary data.</text>
</comment>
<keyword evidence="9" id="KW-0677">Repeat</keyword>
<dbReference type="SMART" id="SM00091">
    <property type="entry name" value="PAS"/>
    <property type="match status" value="1"/>
</dbReference>
<dbReference type="SMART" id="SM00911">
    <property type="entry name" value="HWE_HK"/>
    <property type="match status" value="1"/>
</dbReference>
<keyword evidence="15" id="KW-0675">Receptor</keyword>
<dbReference type="SUPFAM" id="SSF55785">
    <property type="entry name" value="PYP-like sensor domain (PAS domain)"/>
    <property type="match status" value="1"/>
</dbReference>
<dbReference type="PROSITE" id="PS50112">
    <property type="entry name" value="PAS"/>
    <property type="match status" value="1"/>
</dbReference>
<evidence type="ECO:0000256" key="7">
    <source>
        <dbReference type="ARBA" id="ARBA00022643"/>
    </source>
</evidence>
<evidence type="ECO:0000256" key="6">
    <source>
        <dbReference type="ARBA" id="ARBA00022630"/>
    </source>
</evidence>
<dbReference type="GO" id="GO:0005524">
    <property type="term" value="F:ATP binding"/>
    <property type="evidence" value="ECO:0007669"/>
    <property type="project" value="UniProtKB-KW"/>
</dbReference>
<sequence>MSSVDEIGLGPARSASAADHSRVRPGGTHDAAAHLAAIVESSDDAILTKDLDGIVTSWNEAAERLFGYSAPEIIGKSITLLLPYDRQDEEAPILARLRRGERVRHYETVRRRKDGSLVDISLSVSPLRDPAGTVIGASTIARDISERKQAEEQQRLLLHEMDHRIRNLFTLSASLIRMSSSEVSSAEELATIVQERLGALARAHALTISKTPRAGAGDSVGLHALLETIVAPYQTGGDDPRIRIVGGDLDLAGAAVTALALIFYELATNAAKHGALSSPSGAVTIEAIVEDDTVSLIWDERGALVEEVPKKEGFGSKLERLATGQLGGDIEREWQPDGVRIVVTIARERLGTSALI</sequence>
<dbReference type="SUPFAM" id="SSF55874">
    <property type="entry name" value="ATPase domain of HSP90 chaperone/DNA topoisomerase II/histidine kinase"/>
    <property type="match status" value="1"/>
</dbReference>
<dbReference type="InterPro" id="IPR013767">
    <property type="entry name" value="PAS_fold"/>
</dbReference>
<keyword evidence="6" id="KW-0285">Flavoprotein</keyword>
<keyword evidence="20" id="KW-1185">Reference proteome</keyword>
<evidence type="ECO:0000259" key="17">
    <source>
        <dbReference type="PROSITE" id="PS50112"/>
    </source>
</evidence>
<dbReference type="InterPro" id="IPR001610">
    <property type="entry name" value="PAC"/>
</dbReference>
<evidence type="ECO:0000256" key="5">
    <source>
        <dbReference type="ARBA" id="ARBA00022606"/>
    </source>
</evidence>
<dbReference type="InterPro" id="IPR000014">
    <property type="entry name" value="PAS"/>
</dbReference>
<proteinExistence type="predicted"/>
<dbReference type="PROSITE" id="PS50113">
    <property type="entry name" value="PAC"/>
    <property type="match status" value="1"/>
</dbReference>
<evidence type="ECO:0000259" key="18">
    <source>
        <dbReference type="PROSITE" id="PS50113"/>
    </source>
</evidence>
<keyword evidence="14" id="KW-0843">Virulence</keyword>
<accession>A0A7W6LWH3</accession>
<evidence type="ECO:0000256" key="2">
    <source>
        <dbReference type="ARBA" id="ARBA00012438"/>
    </source>
</evidence>
<dbReference type="InterPro" id="IPR000700">
    <property type="entry name" value="PAS-assoc_C"/>
</dbReference>
<reference evidence="19 20" key="1">
    <citation type="submission" date="2020-08" db="EMBL/GenBank/DDBJ databases">
        <title>Genomic Encyclopedia of Type Strains, Phase IV (KMG-IV): sequencing the most valuable type-strain genomes for metagenomic binning, comparative biology and taxonomic classification.</title>
        <authorList>
            <person name="Goeker M."/>
        </authorList>
    </citation>
    <scope>NUCLEOTIDE SEQUENCE [LARGE SCALE GENOMIC DNA]</scope>
    <source>
        <strain evidence="19 20">DSM 19371</strain>
    </source>
</reference>
<keyword evidence="10" id="KW-0547">Nucleotide-binding</keyword>
<comment type="catalytic activity">
    <reaction evidence="1">
        <text>ATP + protein L-histidine = ADP + protein N-phospho-L-histidine.</text>
        <dbReference type="EC" id="2.7.13.3"/>
    </reaction>
</comment>
<dbReference type="Proteomes" id="UP000590524">
    <property type="component" value="Unassembled WGS sequence"/>
</dbReference>
<dbReference type="AlphaFoldDB" id="A0A7W6LWH3"/>
<dbReference type="Pfam" id="PF00989">
    <property type="entry name" value="PAS"/>
    <property type="match status" value="1"/>
</dbReference>
<gene>
    <name evidence="19" type="ORF">GGQ90_004540</name>
</gene>
<dbReference type="Gene3D" id="3.30.450.20">
    <property type="entry name" value="PAS domain"/>
    <property type="match status" value="1"/>
</dbReference>
<evidence type="ECO:0000256" key="14">
    <source>
        <dbReference type="ARBA" id="ARBA00023026"/>
    </source>
</evidence>
<evidence type="ECO:0000256" key="3">
    <source>
        <dbReference type="ARBA" id="ARBA00022543"/>
    </source>
</evidence>
<dbReference type="EC" id="2.7.13.3" evidence="2"/>
<evidence type="ECO:0000256" key="13">
    <source>
        <dbReference type="ARBA" id="ARBA00022991"/>
    </source>
</evidence>
<evidence type="ECO:0000256" key="11">
    <source>
        <dbReference type="ARBA" id="ARBA00022777"/>
    </source>
</evidence>
<dbReference type="InterPro" id="IPR011102">
    <property type="entry name" value="Sig_transdc_His_kinase_HWE"/>
</dbReference>
<dbReference type="GO" id="GO:0006355">
    <property type="term" value="P:regulation of DNA-templated transcription"/>
    <property type="evidence" value="ECO:0007669"/>
    <property type="project" value="InterPro"/>
</dbReference>
<evidence type="ECO:0000256" key="15">
    <source>
        <dbReference type="ARBA" id="ARBA00023170"/>
    </source>
</evidence>
<dbReference type="CDD" id="cd00130">
    <property type="entry name" value="PAS"/>
    <property type="match status" value="1"/>
</dbReference>
<keyword evidence="13" id="KW-0157">Chromophore</keyword>
<dbReference type="PANTHER" id="PTHR41523:SF8">
    <property type="entry name" value="ETHYLENE RESPONSE SENSOR PROTEIN"/>
    <property type="match status" value="1"/>
</dbReference>
<feature type="domain" description="PAS" evidence="17">
    <location>
        <begin position="31"/>
        <end position="100"/>
    </location>
</feature>